<dbReference type="EMBL" id="CP144749">
    <property type="protein sequence ID" value="WVZ77972.1"/>
    <property type="molecule type" value="Genomic_DNA"/>
</dbReference>
<feature type="compositionally biased region" description="Gly residues" evidence="1">
    <location>
        <begin position="220"/>
        <end position="229"/>
    </location>
</feature>
<feature type="region of interest" description="Disordered" evidence="1">
    <location>
        <begin position="170"/>
        <end position="205"/>
    </location>
</feature>
<feature type="region of interest" description="Disordered" evidence="1">
    <location>
        <begin position="96"/>
        <end position="139"/>
    </location>
</feature>
<proteinExistence type="predicted"/>
<dbReference type="Proteomes" id="UP001341281">
    <property type="component" value="Chromosome 05"/>
</dbReference>
<evidence type="ECO:0000313" key="2">
    <source>
        <dbReference type="EMBL" id="WVZ77972.1"/>
    </source>
</evidence>
<evidence type="ECO:0000256" key="1">
    <source>
        <dbReference type="SAM" id="MobiDB-lite"/>
    </source>
</evidence>
<feature type="region of interest" description="Disordered" evidence="1">
    <location>
        <begin position="1"/>
        <end position="49"/>
    </location>
</feature>
<dbReference type="InterPro" id="IPR012442">
    <property type="entry name" value="DUF1645_plant"/>
</dbReference>
<dbReference type="Pfam" id="PF07816">
    <property type="entry name" value="DUF1645"/>
    <property type="match status" value="1"/>
</dbReference>
<dbReference type="PANTHER" id="PTHR33095:SF111">
    <property type="entry name" value="OS02G0134200 PROTEIN"/>
    <property type="match status" value="1"/>
</dbReference>
<reference evidence="2 3" key="1">
    <citation type="submission" date="2024-02" db="EMBL/GenBank/DDBJ databases">
        <title>High-quality chromosome-scale genome assembly of Pensacola bahiagrass (Paspalum notatum Flugge var. saurae).</title>
        <authorList>
            <person name="Vega J.M."/>
            <person name="Podio M."/>
            <person name="Orjuela J."/>
            <person name="Siena L.A."/>
            <person name="Pessino S.C."/>
            <person name="Combes M.C."/>
            <person name="Mariac C."/>
            <person name="Albertini E."/>
            <person name="Pupilli F."/>
            <person name="Ortiz J.P.A."/>
            <person name="Leblanc O."/>
        </authorList>
    </citation>
    <scope>NUCLEOTIDE SEQUENCE [LARGE SCALE GENOMIC DNA]</scope>
    <source>
        <strain evidence="2">R1</strain>
        <tissue evidence="2">Leaf</tissue>
    </source>
</reference>
<gene>
    <name evidence="2" type="ORF">U9M48_025759</name>
</gene>
<dbReference type="PANTHER" id="PTHR33095">
    <property type="entry name" value="OS07G0619500 PROTEIN"/>
    <property type="match status" value="1"/>
</dbReference>
<name>A0AAQ3TVM9_PASNO</name>
<keyword evidence="3" id="KW-1185">Reference proteome</keyword>
<protein>
    <submittedName>
        <fullName evidence="2">Uncharacterized protein</fullName>
    </submittedName>
</protein>
<organism evidence="2 3">
    <name type="scientific">Paspalum notatum var. saurae</name>
    <dbReference type="NCBI Taxonomy" id="547442"/>
    <lineage>
        <taxon>Eukaryota</taxon>
        <taxon>Viridiplantae</taxon>
        <taxon>Streptophyta</taxon>
        <taxon>Embryophyta</taxon>
        <taxon>Tracheophyta</taxon>
        <taxon>Spermatophyta</taxon>
        <taxon>Magnoliopsida</taxon>
        <taxon>Liliopsida</taxon>
        <taxon>Poales</taxon>
        <taxon>Poaceae</taxon>
        <taxon>PACMAD clade</taxon>
        <taxon>Panicoideae</taxon>
        <taxon>Andropogonodae</taxon>
        <taxon>Paspaleae</taxon>
        <taxon>Paspalinae</taxon>
        <taxon>Paspalum</taxon>
    </lineage>
</organism>
<feature type="compositionally biased region" description="Low complexity" evidence="1">
    <location>
        <begin position="96"/>
        <end position="109"/>
    </location>
</feature>
<accession>A0AAQ3TVM9</accession>
<feature type="compositionally biased region" description="Acidic residues" evidence="1">
    <location>
        <begin position="40"/>
        <end position="49"/>
    </location>
</feature>
<sequence length="267" mass="28655">MATPPRLDSVFSFGDAAATENEARRPPAEADPRAFFSDAGSDDDEDEDFGFEFAFAPPLHAPGGALDLAPADDLFSHGRIVPAYPVFDRHLLDDVAAPPASSSSSPASPDTYCDWAPRSAPGSPSRSFPKSASAGEARRHHHWRLRDFVALGGGRSRSDGKEKFVFLQPAADKQAARPATKPPTPSAEAPQKQSKKKGGKVKAAAATTEMDMATVHRLFYGGGKQQKGAGGDRRRQQQQQQSYLPYRPAIGGFFATAHALGRARHPY</sequence>
<feature type="region of interest" description="Disordered" evidence="1">
    <location>
        <begin position="218"/>
        <end position="245"/>
    </location>
</feature>
<dbReference type="AlphaFoldDB" id="A0AAQ3TVM9"/>
<feature type="compositionally biased region" description="Low complexity" evidence="1">
    <location>
        <begin position="116"/>
        <end position="129"/>
    </location>
</feature>
<feature type="compositionally biased region" description="Basic and acidic residues" evidence="1">
    <location>
        <begin position="21"/>
        <end position="32"/>
    </location>
</feature>
<evidence type="ECO:0000313" key="3">
    <source>
        <dbReference type="Proteomes" id="UP001341281"/>
    </source>
</evidence>